<feature type="non-terminal residue" evidence="1">
    <location>
        <position position="218"/>
    </location>
</feature>
<dbReference type="CDD" id="cd02970">
    <property type="entry name" value="PRX_like2"/>
    <property type="match status" value="1"/>
</dbReference>
<comment type="caution">
    <text evidence="1">The sequence shown here is derived from an EMBL/GenBank/DDBJ whole genome shotgun (WGS) entry which is preliminary data.</text>
</comment>
<dbReference type="Gene3D" id="3.40.30.10">
    <property type="entry name" value="Glutaredoxin"/>
    <property type="match status" value="1"/>
</dbReference>
<dbReference type="AlphaFoldDB" id="A0A9P5NTN9"/>
<protein>
    <submittedName>
        <fullName evidence="1">AhpC/TSA antioxidant enzyme-domain-containing protein</fullName>
    </submittedName>
</protein>
<dbReference type="PANTHER" id="PTHR28630:SF3">
    <property type="entry name" value="PEROXIREDOXIN-LIKE 2C"/>
    <property type="match status" value="1"/>
</dbReference>
<dbReference type="Proteomes" id="UP000724874">
    <property type="component" value="Unassembled WGS sequence"/>
</dbReference>
<reference evidence="1" key="1">
    <citation type="submission" date="2020-11" db="EMBL/GenBank/DDBJ databases">
        <authorList>
            <consortium name="DOE Joint Genome Institute"/>
            <person name="Ahrendt S."/>
            <person name="Riley R."/>
            <person name="Andreopoulos W."/>
            <person name="LaButti K."/>
            <person name="Pangilinan J."/>
            <person name="Ruiz-duenas F.J."/>
            <person name="Barrasa J.M."/>
            <person name="Sanchez-Garcia M."/>
            <person name="Camarero S."/>
            <person name="Miyauchi S."/>
            <person name="Serrano A."/>
            <person name="Linde D."/>
            <person name="Babiker R."/>
            <person name="Drula E."/>
            <person name="Ayuso-Fernandez I."/>
            <person name="Pacheco R."/>
            <person name="Padilla G."/>
            <person name="Ferreira P."/>
            <person name="Barriuso J."/>
            <person name="Kellner H."/>
            <person name="Castanera R."/>
            <person name="Alfaro M."/>
            <person name="Ramirez L."/>
            <person name="Pisabarro A.G."/>
            <person name="Kuo A."/>
            <person name="Tritt A."/>
            <person name="Lipzen A."/>
            <person name="He G."/>
            <person name="Yan M."/>
            <person name="Ng V."/>
            <person name="Cullen D."/>
            <person name="Martin F."/>
            <person name="Rosso M.-N."/>
            <person name="Henrissat B."/>
            <person name="Hibbett D."/>
            <person name="Martinez A.T."/>
            <person name="Grigoriev I.V."/>
        </authorList>
    </citation>
    <scope>NUCLEOTIDE SEQUENCE</scope>
    <source>
        <strain evidence="1">AH 44721</strain>
    </source>
</reference>
<dbReference type="SUPFAM" id="SSF52833">
    <property type="entry name" value="Thioredoxin-like"/>
    <property type="match status" value="1"/>
</dbReference>
<dbReference type="InterPro" id="IPR036249">
    <property type="entry name" value="Thioredoxin-like_sf"/>
</dbReference>
<name>A0A9P5NTN9_GYMJU</name>
<dbReference type="OrthoDB" id="40334at2759"/>
<dbReference type="EMBL" id="JADNYJ010000024">
    <property type="protein sequence ID" value="KAF8905085.1"/>
    <property type="molecule type" value="Genomic_DNA"/>
</dbReference>
<dbReference type="PANTHER" id="PTHR28630">
    <property type="match status" value="1"/>
</dbReference>
<feature type="non-terminal residue" evidence="1">
    <location>
        <position position="1"/>
    </location>
</feature>
<evidence type="ECO:0000313" key="2">
    <source>
        <dbReference type="Proteomes" id="UP000724874"/>
    </source>
</evidence>
<dbReference type="Pfam" id="PF13911">
    <property type="entry name" value="AhpC-TSA_2"/>
    <property type="match status" value="1"/>
</dbReference>
<proteinExistence type="predicted"/>
<gene>
    <name evidence="1" type="ORF">CPB84DRAFT_1633036</name>
</gene>
<dbReference type="InterPro" id="IPR032801">
    <property type="entry name" value="PXL2A/B/C"/>
</dbReference>
<evidence type="ECO:0000313" key="1">
    <source>
        <dbReference type="EMBL" id="KAF8905085.1"/>
    </source>
</evidence>
<accession>A0A9P5NTN9</accession>
<sequence length="218" mass="23622">PPSTPVAVPKEWSLPTVQQLAHAAYLPVTCEDGSQVSFGSLFEKTRTIVVFIRHFWCPLCQDYMASLKSIVKPEMLFAWPADGDDGEGDLTSRLVSFVVIGNGAPGMIQKYRQMFGLPFKVYTDPSLAIYQALGMERDGHPHVESGSYVKHGVMSGIAMVVGRAIKVGMPVWERGGDVDQLGGEFIFGPGLKCSFAHRMLSPRGHAPIGDVLTAAGID</sequence>
<organism evidence="1 2">
    <name type="scientific">Gymnopilus junonius</name>
    <name type="common">Spectacular rustgill mushroom</name>
    <name type="synonym">Gymnopilus spectabilis subsp. junonius</name>
    <dbReference type="NCBI Taxonomy" id="109634"/>
    <lineage>
        <taxon>Eukaryota</taxon>
        <taxon>Fungi</taxon>
        <taxon>Dikarya</taxon>
        <taxon>Basidiomycota</taxon>
        <taxon>Agaricomycotina</taxon>
        <taxon>Agaricomycetes</taxon>
        <taxon>Agaricomycetidae</taxon>
        <taxon>Agaricales</taxon>
        <taxon>Agaricineae</taxon>
        <taxon>Hymenogastraceae</taxon>
        <taxon>Gymnopilus</taxon>
    </lineage>
</organism>
<keyword evidence="2" id="KW-1185">Reference proteome</keyword>